<dbReference type="GO" id="GO:0005737">
    <property type="term" value="C:cytoplasm"/>
    <property type="evidence" value="ECO:0007669"/>
    <property type="project" value="UniProtKB-SubCell"/>
</dbReference>
<feature type="compositionally biased region" description="Basic and acidic residues" evidence="12">
    <location>
        <begin position="109"/>
        <end position="134"/>
    </location>
</feature>
<evidence type="ECO:0000313" key="15">
    <source>
        <dbReference type="Proteomes" id="UP000816034"/>
    </source>
</evidence>
<dbReference type="SUPFAM" id="SSF55681">
    <property type="entry name" value="Class II aaRS and biotin synthetases"/>
    <property type="match status" value="1"/>
</dbReference>
<feature type="region of interest" description="Disordered" evidence="12">
    <location>
        <begin position="105"/>
        <end position="134"/>
    </location>
</feature>
<sequence length="594" mass="68375">MSSSSSTEQLPLTLLITFFTEANKKLQDEKESSLKEEWSEEQEKTIEGLLNGIVEKAKQQANYSGDVNETSLREAGFAQGGESEELCSLVTKFFEVRPMAKSQSKKVSKRVEKMQKEREKSKEKEKQQQQKLEEAKKISFQEDTSLPVAKHIKIKDVGPQYEGQRVMIYGWCHRIRIQGKGLLFITLRDGTGLLQTVLSGVLCQTYEALTLHLESSVMIKGTLKADPRAPMGFELQADFWKLIGTSPESLPFNEEVKDPVILLDQRHLILRGEYTSAILKIRSAVLQSFREHYYSRSYTEITPPTLVQTQVEGGSTLFKFDYFGEDAYLTQSSQLYLETVIPAIGDSFCIAQSYRAEKSDTPRHLSEFTHVEAERPFISFEDLLNTLEDLVCDVTERVWAKCKDLVLKVNPDAQKLKDCLKRPFKRMTYADCIQFCRDNQVYKDEETKELFEFGDDITDAPERKMLEKIGEPVLMIKFPANMKAFYMKRCEDDNSLTESVDLLLPGVGEVIGGSMRLESYETLMEGYKKEGISAEPYYWYSDQRKYGTCPHGGYGLGLERYMLWLLREEDEEKRRVKTVRQTCLYPRYMGRCRP</sequence>
<dbReference type="InterPro" id="IPR006195">
    <property type="entry name" value="aa-tRNA-synth_II"/>
</dbReference>
<dbReference type="InterPro" id="IPR045864">
    <property type="entry name" value="aa-tRNA-synth_II/BPL/LPL"/>
</dbReference>
<dbReference type="InterPro" id="IPR004365">
    <property type="entry name" value="NA-bd_OB_tRNA"/>
</dbReference>
<comment type="similarity">
    <text evidence="2">Belongs to the class-II aminoacyl-tRNA synthetase family.</text>
</comment>
<dbReference type="SUPFAM" id="SSF50249">
    <property type="entry name" value="Nucleic acid-binding proteins"/>
    <property type="match status" value="1"/>
</dbReference>
<dbReference type="InterPro" id="IPR004522">
    <property type="entry name" value="Asn-tRNA-ligase"/>
</dbReference>
<keyword evidence="6" id="KW-0547">Nucleotide-binding</keyword>
<keyword evidence="7" id="KW-0067">ATP-binding</keyword>
<dbReference type="PANTHER" id="PTHR22594:SF16">
    <property type="entry name" value="ASPARAGINE--TRNA LIGASE, CYTOPLASMIC"/>
    <property type="match status" value="1"/>
</dbReference>
<dbReference type="CDD" id="cd04323">
    <property type="entry name" value="AsnRS_cyto_like_N"/>
    <property type="match status" value="1"/>
</dbReference>
<evidence type="ECO:0000256" key="9">
    <source>
        <dbReference type="ARBA" id="ARBA00023146"/>
    </source>
</evidence>
<dbReference type="Gene3D" id="2.40.50.140">
    <property type="entry name" value="Nucleic acid-binding proteins"/>
    <property type="match status" value="1"/>
</dbReference>
<dbReference type="InterPro" id="IPR048952">
    <property type="entry name" value="AsnRS_N"/>
</dbReference>
<evidence type="ECO:0000256" key="7">
    <source>
        <dbReference type="ARBA" id="ARBA00022840"/>
    </source>
</evidence>
<organism evidence="14 15">
    <name type="scientific">Naegleria lovaniensis</name>
    <name type="common">Amoeba</name>
    <dbReference type="NCBI Taxonomy" id="51637"/>
    <lineage>
        <taxon>Eukaryota</taxon>
        <taxon>Discoba</taxon>
        <taxon>Heterolobosea</taxon>
        <taxon>Tetramitia</taxon>
        <taxon>Eutetramitia</taxon>
        <taxon>Vahlkampfiidae</taxon>
        <taxon>Naegleria</taxon>
    </lineage>
</organism>
<keyword evidence="8" id="KW-0648">Protein biosynthesis</keyword>
<dbReference type="GeneID" id="68099507"/>
<dbReference type="Pfam" id="PF01336">
    <property type="entry name" value="tRNA_anti-codon"/>
    <property type="match status" value="1"/>
</dbReference>
<evidence type="ECO:0000256" key="5">
    <source>
        <dbReference type="ARBA" id="ARBA00022598"/>
    </source>
</evidence>
<evidence type="ECO:0000256" key="12">
    <source>
        <dbReference type="SAM" id="MobiDB-lite"/>
    </source>
</evidence>
<keyword evidence="4" id="KW-0963">Cytoplasm</keyword>
<comment type="caution">
    <text evidence="14">The sequence shown here is derived from an EMBL/GenBank/DDBJ whole genome shotgun (WGS) entry which is preliminary data.</text>
</comment>
<comment type="subcellular location">
    <subcellularLocation>
        <location evidence="1">Cytoplasm</location>
    </subcellularLocation>
</comment>
<dbReference type="GO" id="GO:0005524">
    <property type="term" value="F:ATP binding"/>
    <property type="evidence" value="ECO:0007669"/>
    <property type="project" value="UniProtKB-KW"/>
</dbReference>
<dbReference type="PANTHER" id="PTHR22594">
    <property type="entry name" value="ASPARTYL/LYSYL-TRNA SYNTHETASE"/>
    <property type="match status" value="1"/>
</dbReference>
<evidence type="ECO:0000256" key="11">
    <source>
        <dbReference type="ARBA" id="ARBA00047844"/>
    </source>
</evidence>
<dbReference type="Gene3D" id="3.30.930.10">
    <property type="entry name" value="Bira Bifunctional Protein, Domain 2"/>
    <property type="match status" value="1"/>
</dbReference>
<evidence type="ECO:0000313" key="14">
    <source>
        <dbReference type="EMBL" id="KAG2393522.1"/>
    </source>
</evidence>
<evidence type="ECO:0000259" key="13">
    <source>
        <dbReference type="PROSITE" id="PS50862"/>
    </source>
</evidence>
<dbReference type="PRINTS" id="PR01042">
    <property type="entry name" value="TRNASYNTHASP"/>
</dbReference>
<keyword evidence="5" id="KW-0436">Ligase</keyword>
<reference evidence="14 15" key="1">
    <citation type="journal article" date="2018" name="BMC Genomics">
        <title>The genome of Naegleria lovaniensis, the basis for a comparative approach to unravel pathogenicity factors of the human pathogenic amoeba N. fowleri.</title>
        <authorList>
            <person name="Liechti N."/>
            <person name="Schurch N."/>
            <person name="Bruggmann R."/>
            <person name="Wittwer M."/>
        </authorList>
    </citation>
    <scope>NUCLEOTIDE SEQUENCE [LARGE SCALE GENOMIC DNA]</scope>
    <source>
        <strain evidence="14 15">ATCC 30569</strain>
    </source>
</reference>
<evidence type="ECO:0000256" key="10">
    <source>
        <dbReference type="ARBA" id="ARBA00029886"/>
    </source>
</evidence>
<name>A0AA88H6L2_NAELO</name>
<comment type="catalytic activity">
    <reaction evidence="11">
        <text>tRNA(Asn) + L-asparagine + ATP = L-asparaginyl-tRNA(Asn) + AMP + diphosphate + H(+)</text>
        <dbReference type="Rhea" id="RHEA:11180"/>
        <dbReference type="Rhea" id="RHEA-COMP:9659"/>
        <dbReference type="Rhea" id="RHEA-COMP:9674"/>
        <dbReference type="ChEBI" id="CHEBI:15378"/>
        <dbReference type="ChEBI" id="CHEBI:30616"/>
        <dbReference type="ChEBI" id="CHEBI:33019"/>
        <dbReference type="ChEBI" id="CHEBI:58048"/>
        <dbReference type="ChEBI" id="CHEBI:78442"/>
        <dbReference type="ChEBI" id="CHEBI:78515"/>
        <dbReference type="ChEBI" id="CHEBI:456215"/>
        <dbReference type="EC" id="6.1.1.22"/>
    </reaction>
</comment>
<dbReference type="Pfam" id="PF20917">
    <property type="entry name" value="AsnRS_N"/>
    <property type="match status" value="1"/>
</dbReference>
<evidence type="ECO:0000256" key="6">
    <source>
        <dbReference type="ARBA" id="ARBA00022741"/>
    </source>
</evidence>
<dbReference type="GO" id="GO:0006421">
    <property type="term" value="P:asparaginyl-tRNA aminoacylation"/>
    <property type="evidence" value="ECO:0007669"/>
    <property type="project" value="InterPro"/>
</dbReference>
<keyword evidence="9" id="KW-0030">Aminoacyl-tRNA synthetase</keyword>
<gene>
    <name evidence="14" type="ORF">C9374_007053</name>
</gene>
<dbReference type="AlphaFoldDB" id="A0AA88H6L2"/>
<evidence type="ECO:0000256" key="3">
    <source>
        <dbReference type="ARBA" id="ARBA00012816"/>
    </source>
</evidence>
<evidence type="ECO:0000256" key="1">
    <source>
        <dbReference type="ARBA" id="ARBA00004496"/>
    </source>
</evidence>
<dbReference type="InterPro" id="IPR002312">
    <property type="entry name" value="Asp/Asn-tRNA-synth_IIb"/>
</dbReference>
<keyword evidence="15" id="KW-1185">Reference proteome</keyword>
<feature type="domain" description="Aminoacyl-transfer RNA synthetases class-II family profile" evidence="13">
    <location>
        <begin position="279"/>
        <end position="586"/>
    </location>
</feature>
<dbReference type="Proteomes" id="UP000816034">
    <property type="component" value="Unassembled WGS sequence"/>
</dbReference>
<dbReference type="RefSeq" id="XP_044555416.1">
    <property type="nucleotide sequence ID" value="XM_044696982.1"/>
</dbReference>
<dbReference type="EMBL" id="PYSW02000002">
    <property type="protein sequence ID" value="KAG2393522.1"/>
    <property type="molecule type" value="Genomic_DNA"/>
</dbReference>
<dbReference type="GO" id="GO:0004816">
    <property type="term" value="F:asparagine-tRNA ligase activity"/>
    <property type="evidence" value="ECO:0007669"/>
    <property type="project" value="UniProtKB-EC"/>
</dbReference>
<proteinExistence type="inferred from homology"/>
<dbReference type="NCBIfam" id="TIGR00457">
    <property type="entry name" value="asnS"/>
    <property type="match status" value="1"/>
</dbReference>
<protein>
    <recommendedName>
        <fullName evidence="3">asparagine--tRNA ligase</fullName>
        <ecNumber evidence="3">6.1.1.22</ecNumber>
    </recommendedName>
    <alternativeName>
        <fullName evidence="10">Asparaginyl-tRNA synthetase</fullName>
    </alternativeName>
</protein>
<dbReference type="InterPro" id="IPR004364">
    <property type="entry name" value="Aa-tRNA-synt_II"/>
</dbReference>
<dbReference type="CDD" id="cd00776">
    <property type="entry name" value="AsxRS_core"/>
    <property type="match status" value="1"/>
</dbReference>
<evidence type="ECO:0000256" key="8">
    <source>
        <dbReference type="ARBA" id="ARBA00022917"/>
    </source>
</evidence>
<evidence type="ECO:0000256" key="4">
    <source>
        <dbReference type="ARBA" id="ARBA00022490"/>
    </source>
</evidence>
<evidence type="ECO:0000256" key="2">
    <source>
        <dbReference type="ARBA" id="ARBA00008226"/>
    </source>
</evidence>
<dbReference type="InterPro" id="IPR012340">
    <property type="entry name" value="NA-bd_OB-fold"/>
</dbReference>
<dbReference type="EC" id="6.1.1.22" evidence="3"/>
<dbReference type="GO" id="GO:0003676">
    <property type="term" value="F:nucleic acid binding"/>
    <property type="evidence" value="ECO:0007669"/>
    <property type="project" value="InterPro"/>
</dbReference>
<accession>A0AA88H6L2</accession>
<dbReference type="PROSITE" id="PS50862">
    <property type="entry name" value="AA_TRNA_LIGASE_II"/>
    <property type="match status" value="1"/>
</dbReference>
<dbReference type="Pfam" id="PF00152">
    <property type="entry name" value="tRNA-synt_2"/>
    <property type="match status" value="1"/>
</dbReference>